<comment type="caution">
    <text evidence="1">The sequence shown here is derived from an EMBL/GenBank/DDBJ whole genome shotgun (WGS) entry which is preliminary data.</text>
</comment>
<reference evidence="1" key="1">
    <citation type="submission" date="2020-03" db="EMBL/GenBank/DDBJ databases">
        <authorList>
            <person name="He L."/>
        </authorList>
    </citation>
    <scope>NUCLEOTIDE SEQUENCE</scope>
    <source>
        <strain evidence="1">CkLH20</strain>
    </source>
</reference>
<dbReference type="GeneID" id="62161341"/>
<gene>
    <name evidence="1" type="ORF">CkaCkLH20_05549</name>
</gene>
<keyword evidence="2" id="KW-1185">Reference proteome</keyword>
<organism evidence="1 2">
    <name type="scientific">Colletotrichum karsti</name>
    <dbReference type="NCBI Taxonomy" id="1095194"/>
    <lineage>
        <taxon>Eukaryota</taxon>
        <taxon>Fungi</taxon>
        <taxon>Dikarya</taxon>
        <taxon>Ascomycota</taxon>
        <taxon>Pezizomycotina</taxon>
        <taxon>Sordariomycetes</taxon>
        <taxon>Hypocreomycetidae</taxon>
        <taxon>Glomerellales</taxon>
        <taxon>Glomerellaceae</taxon>
        <taxon>Colletotrichum</taxon>
        <taxon>Colletotrichum boninense species complex</taxon>
    </lineage>
</organism>
<evidence type="ECO:0000313" key="1">
    <source>
        <dbReference type="EMBL" id="KAF9876703.1"/>
    </source>
</evidence>
<accession>A0A9P6LKF5</accession>
<name>A0A9P6LKF5_9PEZI</name>
<dbReference type="RefSeq" id="XP_038746164.1">
    <property type="nucleotide sequence ID" value="XM_038888267.1"/>
</dbReference>
<proteinExistence type="predicted"/>
<dbReference type="Proteomes" id="UP000781932">
    <property type="component" value="Unassembled WGS sequence"/>
</dbReference>
<dbReference type="EMBL" id="JAATWM020000016">
    <property type="protein sequence ID" value="KAF9876703.1"/>
    <property type="molecule type" value="Genomic_DNA"/>
</dbReference>
<evidence type="ECO:0000313" key="2">
    <source>
        <dbReference type="Proteomes" id="UP000781932"/>
    </source>
</evidence>
<reference evidence="1" key="2">
    <citation type="submission" date="2020-11" db="EMBL/GenBank/DDBJ databases">
        <title>Whole genome sequencing of Colletotrichum sp.</title>
        <authorList>
            <person name="Li H."/>
        </authorList>
    </citation>
    <scope>NUCLEOTIDE SEQUENCE</scope>
    <source>
        <strain evidence="1">CkLH20</strain>
    </source>
</reference>
<dbReference type="AlphaFoldDB" id="A0A9P6LKF5"/>
<sequence>MSLRRSGHLTDDDEVVGQQPVTVAILNVVMRRYLDFVFLEGTERSKLAATRKIAIAALVLTMSETASRGGDVTISQGYDEANGRFQFFRWEDVKITVQRDNAGHLNLLAQITLRYEKFNK</sequence>
<protein>
    <submittedName>
        <fullName evidence="1">Uncharacterized protein</fullName>
    </submittedName>
</protein>